<evidence type="ECO:0000256" key="10">
    <source>
        <dbReference type="ARBA" id="ARBA00031900"/>
    </source>
</evidence>
<dbReference type="SUPFAM" id="SSF55681">
    <property type="entry name" value="Class II aaRS and biotin synthetases"/>
    <property type="match status" value="1"/>
</dbReference>
<dbReference type="InterPro" id="IPR002314">
    <property type="entry name" value="aa-tRNA-synt_IIb"/>
</dbReference>
<dbReference type="InterPro" id="IPR045864">
    <property type="entry name" value="aa-tRNA-synth_II/BPL/LPL"/>
</dbReference>
<keyword evidence="8" id="KW-0648">Protein biosynthesis</keyword>
<dbReference type="GO" id="GO:0006435">
    <property type="term" value="P:threonyl-tRNA aminoacylation"/>
    <property type="evidence" value="ECO:0007669"/>
    <property type="project" value="InterPro"/>
</dbReference>
<dbReference type="Pfam" id="PF00587">
    <property type="entry name" value="tRNA-synt_2b"/>
    <property type="match status" value="1"/>
</dbReference>
<dbReference type="Pfam" id="PF03129">
    <property type="entry name" value="HGTP_anticodon"/>
    <property type="match status" value="1"/>
</dbReference>
<keyword evidence="7" id="KW-0067">ATP-binding</keyword>
<evidence type="ECO:0000256" key="2">
    <source>
        <dbReference type="ARBA" id="ARBA00008226"/>
    </source>
</evidence>
<keyword evidence="9" id="KW-0030">Aminoacyl-tRNA synthetase</keyword>
<evidence type="ECO:0000256" key="12">
    <source>
        <dbReference type="SAM" id="MobiDB-lite"/>
    </source>
</evidence>
<keyword evidence="5 14" id="KW-0436">Ligase</keyword>
<dbReference type="InterPro" id="IPR002320">
    <property type="entry name" value="Thr-tRNA-ligase_IIa"/>
</dbReference>
<evidence type="ECO:0000256" key="4">
    <source>
        <dbReference type="ARBA" id="ARBA00022490"/>
    </source>
</evidence>
<dbReference type="NCBIfam" id="TIGR00418">
    <property type="entry name" value="thrS"/>
    <property type="match status" value="1"/>
</dbReference>
<dbReference type="GO" id="GO:0005524">
    <property type="term" value="F:ATP binding"/>
    <property type="evidence" value="ECO:0007669"/>
    <property type="project" value="UniProtKB-KW"/>
</dbReference>
<dbReference type="Gene3D" id="3.40.50.800">
    <property type="entry name" value="Anticodon-binding domain"/>
    <property type="match status" value="1"/>
</dbReference>
<dbReference type="InterPro" id="IPR004154">
    <property type="entry name" value="Anticodon-bd"/>
</dbReference>
<dbReference type="PANTHER" id="PTHR11451:SF46">
    <property type="entry name" value="THREONINE--TRNA LIGASE"/>
    <property type="match status" value="1"/>
</dbReference>
<dbReference type="InterPro" id="IPR036621">
    <property type="entry name" value="Anticodon-bd_dom_sf"/>
</dbReference>
<keyword evidence="6" id="KW-0547">Nucleotide-binding</keyword>
<comment type="subcellular location">
    <subcellularLocation>
        <location evidence="1">Cytoplasm</location>
    </subcellularLocation>
</comment>
<dbReference type="InterPro" id="IPR006195">
    <property type="entry name" value="aa-tRNA-synth_II"/>
</dbReference>
<evidence type="ECO:0000256" key="1">
    <source>
        <dbReference type="ARBA" id="ARBA00004496"/>
    </source>
</evidence>
<feature type="domain" description="Aminoacyl-transfer RNA synthetases class-II family profile" evidence="13">
    <location>
        <begin position="55"/>
        <end position="319"/>
    </location>
</feature>
<dbReference type="PROSITE" id="PS50862">
    <property type="entry name" value="AA_TRNA_LIGASE_II"/>
    <property type="match status" value="1"/>
</dbReference>
<comment type="similarity">
    <text evidence="2">Belongs to the class-II aminoacyl-tRNA synthetase family.</text>
</comment>
<evidence type="ECO:0000256" key="9">
    <source>
        <dbReference type="ARBA" id="ARBA00023146"/>
    </source>
</evidence>
<dbReference type="AlphaFoldDB" id="A0A6G1S5E4"/>
<feature type="compositionally biased region" description="Basic and acidic residues" evidence="12">
    <location>
        <begin position="18"/>
        <end position="27"/>
    </location>
</feature>
<dbReference type="EMBL" id="GGYP01000954">
    <property type="protein sequence ID" value="MDE45725.1"/>
    <property type="molecule type" value="Transcribed_RNA"/>
</dbReference>
<dbReference type="FunFam" id="3.30.930.10:FF:000019">
    <property type="entry name" value="Threonine--tRNA ligase"/>
    <property type="match status" value="1"/>
</dbReference>
<dbReference type="EC" id="6.1.1.3" evidence="3"/>
<evidence type="ECO:0000256" key="6">
    <source>
        <dbReference type="ARBA" id="ARBA00022741"/>
    </source>
</evidence>
<dbReference type="SUPFAM" id="SSF52954">
    <property type="entry name" value="Class II aaRS ABD-related"/>
    <property type="match status" value="1"/>
</dbReference>
<dbReference type="Gene3D" id="3.30.930.10">
    <property type="entry name" value="Bira Bifunctional Protein, Domain 2"/>
    <property type="match status" value="1"/>
</dbReference>
<evidence type="ECO:0000256" key="8">
    <source>
        <dbReference type="ARBA" id="ARBA00022917"/>
    </source>
</evidence>
<evidence type="ECO:0000259" key="13">
    <source>
        <dbReference type="PROSITE" id="PS50862"/>
    </source>
</evidence>
<evidence type="ECO:0000256" key="5">
    <source>
        <dbReference type="ARBA" id="ARBA00022598"/>
    </source>
</evidence>
<sequence>MADDSKTQAPATGPSAAGDHEIERPNDHRKIGREQNLFMFDGEYAPGSGFFLPRGAYIYNTLMEYLRQEYRKRRYQEVITPNMFNCTLWEKSGHWAHYAENMFTVELSEHEKHSWKPMNCPSHCRIFDSTVRSYRELPLRLADFGVLHRNEASGALSGLTRVRRFQQDDAHLFCAPEHIEQEIKNSIDFMRDVYDNFDFTFSLCLSTRPESYMGELSLWDDAEASLKKVLDNTKLEWTLNEGDGAFYGPKIDITIRDSTGKPHQCATIQLDFQLPIRFDLKYVKPDRTFGRPIIVHRAIFGSIERFIAILCENFAGHWPFWLSPIQAQIVTVNDKLNDYALGVEDRFIMAGFNVECELDPTLTLNKKIRNAEVSKYNFIMVVGHKELEADSVTMRITVDKKTHQIFAKVDRVIELFKEFKEKRVKNADREFLAAFS</sequence>
<dbReference type="GO" id="GO:0004829">
    <property type="term" value="F:threonine-tRNA ligase activity"/>
    <property type="evidence" value="ECO:0007669"/>
    <property type="project" value="UniProtKB-EC"/>
</dbReference>
<dbReference type="GO" id="GO:0005739">
    <property type="term" value="C:mitochondrion"/>
    <property type="evidence" value="ECO:0007669"/>
    <property type="project" value="TreeGrafter"/>
</dbReference>
<protein>
    <recommendedName>
        <fullName evidence="3">threonine--tRNA ligase</fullName>
        <ecNumber evidence="3">6.1.1.3</ecNumber>
    </recommendedName>
    <alternativeName>
        <fullName evidence="10">Threonyl-tRNA synthetase</fullName>
    </alternativeName>
</protein>
<comment type="catalytic activity">
    <reaction evidence="11">
        <text>tRNA(Thr) + L-threonine + ATP = L-threonyl-tRNA(Thr) + AMP + diphosphate + H(+)</text>
        <dbReference type="Rhea" id="RHEA:24624"/>
        <dbReference type="Rhea" id="RHEA-COMP:9670"/>
        <dbReference type="Rhea" id="RHEA-COMP:9704"/>
        <dbReference type="ChEBI" id="CHEBI:15378"/>
        <dbReference type="ChEBI" id="CHEBI:30616"/>
        <dbReference type="ChEBI" id="CHEBI:33019"/>
        <dbReference type="ChEBI" id="CHEBI:57926"/>
        <dbReference type="ChEBI" id="CHEBI:78442"/>
        <dbReference type="ChEBI" id="CHEBI:78534"/>
        <dbReference type="ChEBI" id="CHEBI:456215"/>
        <dbReference type="EC" id="6.1.1.3"/>
    </reaction>
</comment>
<organism evidence="14">
    <name type="scientific">Aceria tosichella</name>
    <name type="common">wheat curl mite</name>
    <dbReference type="NCBI Taxonomy" id="561515"/>
    <lineage>
        <taxon>Eukaryota</taxon>
        <taxon>Metazoa</taxon>
        <taxon>Ecdysozoa</taxon>
        <taxon>Arthropoda</taxon>
        <taxon>Chelicerata</taxon>
        <taxon>Arachnida</taxon>
        <taxon>Acari</taxon>
        <taxon>Acariformes</taxon>
        <taxon>Trombidiformes</taxon>
        <taxon>Prostigmata</taxon>
        <taxon>Eupodina</taxon>
        <taxon>Eriophyoidea</taxon>
        <taxon>Eriophyidae</taxon>
        <taxon>Eriophyinae</taxon>
        <taxon>Aceriini</taxon>
        <taxon>Aceria</taxon>
    </lineage>
</organism>
<evidence type="ECO:0000256" key="3">
    <source>
        <dbReference type="ARBA" id="ARBA00013163"/>
    </source>
</evidence>
<accession>A0A6G1S5E4</accession>
<evidence type="ECO:0000256" key="11">
    <source>
        <dbReference type="ARBA" id="ARBA00049515"/>
    </source>
</evidence>
<name>A0A6G1S5E4_9ACAR</name>
<evidence type="ECO:0000313" key="14">
    <source>
        <dbReference type="EMBL" id="MDE45725.1"/>
    </source>
</evidence>
<dbReference type="PANTHER" id="PTHR11451">
    <property type="entry name" value="THREONINE-TRNA LIGASE"/>
    <property type="match status" value="1"/>
</dbReference>
<evidence type="ECO:0000256" key="7">
    <source>
        <dbReference type="ARBA" id="ARBA00022840"/>
    </source>
</evidence>
<gene>
    <name evidence="14" type="primary">Tars_0</name>
    <name evidence="14" type="ORF">g.20097</name>
</gene>
<dbReference type="PRINTS" id="PR01047">
    <property type="entry name" value="TRNASYNTHTHR"/>
</dbReference>
<proteinExistence type="inferred from homology"/>
<dbReference type="CDD" id="cd00771">
    <property type="entry name" value="ThrRS_core"/>
    <property type="match status" value="1"/>
</dbReference>
<keyword evidence="4" id="KW-0963">Cytoplasm</keyword>
<reference evidence="14" key="1">
    <citation type="submission" date="2018-10" db="EMBL/GenBank/DDBJ databases">
        <title>Transcriptome assembly of Aceria tosichella (Wheat curl mite) Type 2.</title>
        <authorList>
            <person name="Scully E.D."/>
            <person name="Geib S.M."/>
            <person name="Palmer N.A."/>
            <person name="Gupta A.K."/>
            <person name="Sarath G."/>
            <person name="Tatineni S."/>
        </authorList>
    </citation>
    <scope>NUCLEOTIDE SEQUENCE</scope>
    <source>
        <strain evidence="14">LincolnNE</strain>
    </source>
</reference>
<dbReference type="InterPro" id="IPR033728">
    <property type="entry name" value="ThrRS_core"/>
</dbReference>
<feature type="region of interest" description="Disordered" evidence="12">
    <location>
        <begin position="1"/>
        <end position="27"/>
    </location>
</feature>